<dbReference type="GO" id="GO:1990115">
    <property type="term" value="P:RNA polymerase III assembly"/>
    <property type="evidence" value="ECO:0007669"/>
    <property type="project" value="TreeGrafter"/>
</dbReference>
<dbReference type="GeneID" id="30980836"/>
<evidence type="ECO:0000259" key="3">
    <source>
        <dbReference type="Pfam" id="PF12927"/>
    </source>
</evidence>
<dbReference type="STRING" id="984487.A0A1E4SL62"/>
<dbReference type="RefSeq" id="XP_020065350.1">
    <property type="nucleotide sequence ID" value="XM_020206699.1"/>
</dbReference>
<keyword evidence="5" id="KW-1185">Reference proteome</keyword>
<dbReference type="GO" id="GO:0005737">
    <property type="term" value="C:cytoplasm"/>
    <property type="evidence" value="ECO:0007669"/>
    <property type="project" value="TreeGrafter"/>
</dbReference>
<dbReference type="AlphaFoldDB" id="A0A1E4SL62"/>
<dbReference type="GO" id="GO:0006457">
    <property type="term" value="P:protein folding"/>
    <property type="evidence" value="ECO:0007669"/>
    <property type="project" value="InterPro"/>
</dbReference>
<dbReference type="OrthoDB" id="21413at2759"/>
<gene>
    <name evidence="4" type="ORF">CANTADRAFT_21476</name>
</gene>
<dbReference type="InterPro" id="IPR011599">
    <property type="entry name" value="PFD_alpha_archaea"/>
</dbReference>
<dbReference type="GO" id="GO:1990114">
    <property type="term" value="P:RNA polymerase II core complex assembly"/>
    <property type="evidence" value="ECO:0007669"/>
    <property type="project" value="TreeGrafter"/>
</dbReference>
<feature type="region of interest" description="Disordered" evidence="2">
    <location>
        <begin position="367"/>
        <end position="395"/>
    </location>
</feature>
<reference evidence="5" key="1">
    <citation type="submission" date="2016-05" db="EMBL/GenBank/DDBJ databases">
        <title>Comparative genomics of biotechnologically important yeasts.</title>
        <authorList>
            <consortium name="DOE Joint Genome Institute"/>
            <person name="Riley R."/>
            <person name="Haridas S."/>
            <person name="Wolfe K.H."/>
            <person name="Lopes M.R."/>
            <person name="Hittinger C.T."/>
            <person name="Goker M."/>
            <person name="Salamov A."/>
            <person name="Wisecaver J."/>
            <person name="Long T.M."/>
            <person name="Aerts A.L."/>
            <person name="Barry K."/>
            <person name="Choi C."/>
            <person name="Clum A."/>
            <person name="Coughlan A.Y."/>
            <person name="Deshpande S."/>
            <person name="Douglass A.P."/>
            <person name="Hanson S.J."/>
            <person name="Klenk H.-P."/>
            <person name="Labutti K."/>
            <person name="Lapidus A."/>
            <person name="Lindquist E."/>
            <person name="Lipzen A."/>
            <person name="Meier-Kolthoff J.P."/>
            <person name="Ohm R.A."/>
            <person name="Otillar R.P."/>
            <person name="Pangilinan J."/>
            <person name="Peng Y."/>
            <person name="Rokas A."/>
            <person name="Rosa C.A."/>
            <person name="Scheuner C."/>
            <person name="Sibirny A.A."/>
            <person name="Slot J.C."/>
            <person name="Stielow J.B."/>
            <person name="Sun H."/>
            <person name="Kurtzman C.P."/>
            <person name="Blackwell M."/>
            <person name="Grigoriev I.V."/>
            <person name="Jeffries T.W."/>
        </authorList>
    </citation>
    <scope>NUCLEOTIDE SEQUENCE [LARGE SCALE GENOMIC DNA]</scope>
    <source>
        <strain evidence="5">NRRL Y-17324</strain>
    </source>
</reference>
<name>A0A1E4SL62_9ASCO</name>
<dbReference type="InterPro" id="IPR009053">
    <property type="entry name" value="Prefoldin"/>
</dbReference>
<dbReference type="InterPro" id="IPR004127">
    <property type="entry name" value="Prefoldin_subunit_alpha"/>
</dbReference>
<dbReference type="GO" id="GO:0016272">
    <property type="term" value="C:prefoldin complex"/>
    <property type="evidence" value="ECO:0007669"/>
    <property type="project" value="InterPro"/>
</dbReference>
<dbReference type="Proteomes" id="UP000094285">
    <property type="component" value="Unassembled WGS sequence"/>
</dbReference>
<dbReference type="Gene3D" id="1.10.287.370">
    <property type="match status" value="1"/>
</dbReference>
<dbReference type="InterPro" id="IPR024325">
    <property type="entry name" value="DUF3835"/>
</dbReference>
<feature type="domain" description="DUF3835" evidence="3">
    <location>
        <begin position="822"/>
        <end position="904"/>
    </location>
</feature>
<dbReference type="PANTHER" id="PTHR12674:SF2">
    <property type="entry name" value="PREFOLDIN SUBUNIT 5"/>
    <property type="match status" value="1"/>
</dbReference>
<evidence type="ECO:0000313" key="5">
    <source>
        <dbReference type="Proteomes" id="UP000094285"/>
    </source>
</evidence>
<evidence type="ECO:0000313" key="4">
    <source>
        <dbReference type="EMBL" id="ODV80228.1"/>
    </source>
</evidence>
<protein>
    <recommendedName>
        <fullName evidence="3">DUF3835 domain-containing protein</fullName>
    </recommendedName>
</protein>
<dbReference type="SUPFAM" id="SSF46579">
    <property type="entry name" value="Prefoldin"/>
    <property type="match status" value="1"/>
</dbReference>
<feature type="compositionally biased region" description="Acidic residues" evidence="2">
    <location>
        <begin position="374"/>
        <end position="395"/>
    </location>
</feature>
<dbReference type="EMBL" id="KV453911">
    <property type="protein sequence ID" value="ODV80228.1"/>
    <property type="molecule type" value="Genomic_DNA"/>
</dbReference>
<feature type="compositionally biased region" description="Polar residues" evidence="2">
    <location>
        <begin position="444"/>
        <end position="455"/>
    </location>
</feature>
<feature type="region of interest" description="Disordered" evidence="2">
    <location>
        <begin position="276"/>
        <end position="295"/>
    </location>
</feature>
<feature type="region of interest" description="Disordered" evidence="2">
    <location>
        <begin position="671"/>
        <end position="693"/>
    </location>
</feature>
<dbReference type="GO" id="GO:0051082">
    <property type="term" value="F:unfolded protein binding"/>
    <property type="evidence" value="ECO:0007669"/>
    <property type="project" value="InterPro"/>
</dbReference>
<proteinExistence type="inferred from homology"/>
<accession>A0A1E4SL62</accession>
<feature type="region of interest" description="Disordered" evidence="2">
    <location>
        <begin position="436"/>
        <end position="458"/>
    </location>
</feature>
<feature type="compositionally biased region" description="Basic and acidic residues" evidence="2">
    <location>
        <begin position="285"/>
        <end position="295"/>
    </location>
</feature>
<evidence type="ECO:0000256" key="2">
    <source>
        <dbReference type="SAM" id="MobiDB-lite"/>
    </source>
</evidence>
<dbReference type="Pfam" id="PF12927">
    <property type="entry name" value="DUF3835"/>
    <property type="match status" value="1"/>
</dbReference>
<evidence type="ECO:0000256" key="1">
    <source>
        <dbReference type="ARBA" id="ARBA00010048"/>
    </source>
</evidence>
<comment type="similarity">
    <text evidence="1">Belongs to the prefoldin subunit alpha family.</text>
</comment>
<sequence>MNSSELSLDIEYTNALDSQLDRTIHNLEEKKEVIKTQVDVLLGILKEIKNDKNHHTFTIAIGGGYFVEKSKSQALEYLECRISDLENSCNTFSAKVKEALITRENLKKFQTFTNGNFESTNNKVELNEEGLPFMEIEEHLDEDGSILKARINNQEVDQEQLIVPNQEITATAPKESVDKKDKLGRTVSILTGSNSIELIQEDIDGPWDNQKIDLIEPQHDNEELAQLFDDMEISSRSMNKIPENLSQDALLDKIDSLKISPDDKFRLKQICIDAYRNSQPNNDNENSKDKPKDKEILQSTTLLPESVGKRSEHVVLANTIVEKNLEHEDKIDQDEEKSARISNSNQISLDQDEILELEILVDEFEQSGQSASDFADDEEWDFEFSDEGEDEDEDDLADDLLYGESKSFMIGDQNKDLNSKLWSQVMKMRLEKAELDSKDKKEFGSTQTKVNTTDTESSKKSVRFAEQLDIKEVENISGYLKEPQETAKLSLFKQGRIAGGNATFNQDSIDGVEQSPVSNLVVERNEPTVITQKFNLSSNLKVFDSKDFKKIEIPIADSSNVEPLDRYNLVQQSILENEDKIKTKPHKVSRFKMSKIQNNSEKKEDKIKEVNTDPSVSYLNNTINGDIVENEIPLGSIVTSFENTLKSKVDQLQDIDLEQVITEKLGLSFEQNSSNETTGQQTDQKATKANLSPNNKELEIEVKEAIVDFQSLQSDMETMAKAYVLGMYDDDIDTEGPVVNELKDFEVLNKMLESMPVVEEASKVRSQTKNNLIDKKSKNEAFDPRLDLIERQYDDEDEEEENESYLNQNYIDDQEEDDGPILVDEIIENDFEVDAEDLALSVEDTIDQEIFNLEVASNYHKLRQKIVFEQNKTGYRKTEQELEFEPIDEEGNPIRISRFKAAKMSQ</sequence>
<dbReference type="GO" id="GO:1990113">
    <property type="term" value="P:RNA polymerase I assembly"/>
    <property type="evidence" value="ECO:0007669"/>
    <property type="project" value="TreeGrafter"/>
</dbReference>
<dbReference type="Pfam" id="PF02996">
    <property type="entry name" value="Prefoldin"/>
    <property type="match status" value="1"/>
</dbReference>
<organism evidence="4 5">
    <name type="scientific">Suhomyces tanzawaensis NRRL Y-17324</name>
    <dbReference type="NCBI Taxonomy" id="984487"/>
    <lineage>
        <taxon>Eukaryota</taxon>
        <taxon>Fungi</taxon>
        <taxon>Dikarya</taxon>
        <taxon>Ascomycota</taxon>
        <taxon>Saccharomycotina</taxon>
        <taxon>Pichiomycetes</taxon>
        <taxon>Debaryomycetaceae</taxon>
        <taxon>Suhomyces</taxon>
    </lineage>
</organism>
<dbReference type="PANTHER" id="PTHR12674">
    <property type="entry name" value="PREFOLDIN SUBUNIT 5"/>
    <property type="match status" value="1"/>
</dbReference>